<reference evidence="1 2" key="1">
    <citation type="submission" date="2023-01" db="EMBL/GenBank/DDBJ databases">
        <title>Draft genome sequence of Nocardiopsis sp. RSe5-2 isolated from halophytes.</title>
        <authorList>
            <person name="Duangmal K."/>
            <person name="Chantavorakit T."/>
        </authorList>
    </citation>
    <scope>NUCLEOTIDE SEQUENCE [LARGE SCALE GENOMIC DNA]</scope>
    <source>
        <strain evidence="1 2">RSe5-2</strain>
    </source>
</reference>
<comment type="caution">
    <text evidence="1">The sequence shown here is derived from an EMBL/GenBank/DDBJ whole genome shotgun (WGS) entry which is preliminary data.</text>
</comment>
<evidence type="ECO:0000313" key="1">
    <source>
        <dbReference type="EMBL" id="MDA2813363.1"/>
    </source>
</evidence>
<gene>
    <name evidence="1" type="ORF">O4J56_22140</name>
</gene>
<dbReference type="SUPFAM" id="SSF50998">
    <property type="entry name" value="Quinoprotein alcohol dehydrogenase-like"/>
    <property type="match status" value="1"/>
</dbReference>
<protein>
    <submittedName>
        <fullName evidence="1">PQQ-binding-like beta-propeller repeat protein</fullName>
    </submittedName>
</protein>
<dbReference type="Gene3D" id="2.130.10.10">
    <property type="entry name" value="YVTN repeat-like/Quinoprotein amine dehydrogenase"/>
    <property type="match status" value="1"/>
</dbReference>
<name>A0ABT4U8S7_9ACTN</name>
<proteinExistence type="predicted"/>
<dbReference type="InterPro" id="IPR015943">
    <property type="entry name" value="WD40/YVTN_repeat-like_dom_sf"/>
</dbReference>
<dbReference type="InterPro" id="IPR011047">
    <property type="entry name" value="Quinoprotein_ADH-like_sf"/>
</dbReference>
<sequence>DIVLAAERLHENDNAGADDVVYVVDPGSAGADWQRVDISSGFHSDPFLRDDGTRVLVKPDVVGKDVIVDAGDGSVTWSGYFMEKEGVGEVLSAETVAIANDVAYTFRRERSGDHFTRLLRWDTRTGDLIDETELADDLDIPTNAALVAANSEVVLASTGICTETPCSSPGGLWGLDPRTGEPLWKHTEESEEAYFIALEDGGHGDTVLTLGLDGAPFVLDPKTGEEVDTAVAPRHLPHVFGARHTVRAGSRFLWSDTRPDRQERLSAPLQATGPGLSHEDEEEFLIDVGLGTRYLTSYMEDDRIMGVFLACAPDGLKAVDRDDTDATEQCTSPRLFALDYGL</sequence>
<dbReference type="RefSeq" id="WP_270688332.1">
    <property type="nucleotide sequence ID" value="NZ_JAQFWQ010000076.1"/>
</dbReference>
<evidence type="ECO:0000313" key="2">
    <source>
        <dbReference type="Proteomes" id="UP001527866"/>
    </source>
</evidence>
<accession>A0ABT4U8S7</accession>
<feature type="non-terminal residue" evidence="1">
    <location>
        <position position="1"/>
    </location>
</feature>
<organism evidence="1 2">
    <name type="scientific">Nocardiopsis endophytica</name>
    <dbReference type="NCBI Taxonomy" id="3018445"/>
    <lineage>
        <taxon>Bacteria</taxon>
        <taxon>Bacillati</taxon>
        <taxon>Actinomycetota</taxon>
        <taxon>Actinomycetes</taxon>
        <taxon>Streptosporangiales</taxon>
        <taxon>Nocardiopsidaceae</taxon>
        <taxon>Nocardiopsis</taxon>
    </lineage>
</organism>
<dbReference type="EMBL" id="JAQFWQ010000076">
    <property type="protein sequence ID" value="MDA2813363.1"/>
    <property type="molecule type" value="Genomic_DNA"/>
</dbReference>
<keyword evidence="2" id="KW-1185">Reference proteome</keyword>
<dbReference type="Proteomes" id="UP001527866">
    <property type="component" value="Unassembled WGS sequence"/>
</dbReference>